<evidence type="ECO:0000313" key="21">
    <source>
        <dbReference type="Proteomes" id="UP000176939"/>
    </source>
</evidence>
<dbReference type="GO" id="GO:0009252">
    <property type="term" value="P:peptidoglycan biosynthetic process"/>
    <property type="evidence" value="ECO:0007669"/>
    <property type="project" value="UniProtKB-KW"/>
</dbReference>
<evidence type="ECO:0000256" key="1">
    <source>
        <dbReference type="ARBA" id="ARBA00004236"/>
    </source>
</evidence>
<keyword evidence="6" id="KW-0645">Protease</keyword>
<evidence type="ECO:0000256" key="5">
    <source>
        <dbReference type="ARBA" id="ARBA00022645"/>
    </source>
</evidence>
<evidence type="ECO:0000256" key="6">
    <source>
        <dbReference type="ARBA" id="ARBA00022670"/>
    </source>
</evidence>
<dbReference type="FunFam" id="1.10.3810.10:FF:000001">
    <property type="entry name" value="Penicillin-binding protein 1A"/>
    <property type="match status" value="1"/>
</dbReference>
<dbReference type="InterPro" id="IPR023346">
    <property type="entry name" value="Lysozyme-like_dom_sf"/>
</dbReference>
<sequence length="798" mass="89319">MAKRALKKTNENPAPKIAKKSFYIFKKALIFIGKPAFFILSNTFIAILFIFYITGHSFRTFLNLPSVLLKKNIKKSLKFYKKLNLPKIKLPKISFKITLPRIKPLKIKVKLPQLHFRYLFVLILFFLFLVIPFNFIVKVFKDLPSPQKLTQREIEVSTKIYDRNGVLLYKIFENKNRTIIPLQEIPMHVRLATLAAEDAEFYSHPGFSIKGIVRAVYKNLTQGELTGGSTITQQLVKNALLTSEKTWVRKAKEITLALQVEMSFTKDQILEMYLNEVSYGGTAYGIEEASIQYFNKDVGKLTLAQASLLAGLPKSPTKYSPSANPSLSLARQKEVLHLMKVNGFINEEQEKQAGQETLTFANQKTDIKAPHFVMYVRQILEETYGKEMIGKGGLNVITSLDYEIQKLAEDVVAKEIEKLKPLNVTNGAVVVLNPATGEILAMVGSYNYFDNEHDGNVNVTLSERQPGSSIKIINYAYALSHGYTPSTIIPDIPTSFLVEGQPPYIPKNYDGNYRGNLLLRSAFAESRNIPAVRVLASYGVKNMIEMGKKMGITTWDDENRFGLSLTLGGGEVKLLDLARVYATVANYGKRPEISPIINITNYQNGSVYLNPCLSVQTAEEKDLTKNVYASEVFGKNCREEAVLDPRVAYILTDILKDNSARAPAFGTFSQLVIPNHKEVAVKTGTSNNLRDNLTIGYNQKYLVAVWVGNNDNSPMARVASGVTGASPIFNKIMSSLLFNEQNHDWTIPEGLIQIPVCKTTGTLSCSGCETKMEWFLGENKPQTNCETSSPKPHFSKPS</sequence>
<evidence type="ECO:0000256" key="2">
    <source>
        <dbReference type="ARBA" id="ARBA00007090"/>
    </source>
</evidence>
<dbReference type="InterPro" id="IPR036950">
    <property type="entry name" value="PBP_transglycosylase"/>
</dbReference>
<feature type="domain" description="Penicillin-binding protein transpeptidase" evidence="18">
    <location>
        <begin position="427"/>
        <end position="733"/>
    </location>
</feature>
<evidence type="ECO:0000259" key="19">
    <source>
        <dbReference type="Pfam" id="PF00912"/>
    </source>
</evidence>
<evidence type="ECO:0000256" key="3">
    <source>
        <dbReference type="ARBA" id="ARBA00007739"/>
    </source>
</evidence>
<reference evidence="20 21" key="1">
    <citation type="journal article" date="2016" name="Nat. Commun.">
        <title>Thousands of microbial genomes shed light on interconnected biogeochemical processes in an aquifer system.</title>
        <authorList>
            <person name="Anantharaman K."/>
            <person name="Brown C.T."/>
            <person name="Hug L.A."/>
            <person name="Sharon I."/>
            <person name="Castelle C.J."/>
            <person name="Probst A.J."/>
            <person name="Thomas B.C."/>
            <person name="Singh A."/>
            <person name="Wilkins M.J."/>
            <person name="Karaoz U."/>
            <person name="Brodie E.L."/>
            <person name="Williams K.H."/>
            <person name="Hubbard S.S."/>
            <person name="Banfield J.F."/>
        </authorList>
    </citation>
    <scope>NUCLEOTIDE SEQUENCE [LARGE SCALE GENOMIC DNA]</scope>
</reference>
<keyword evidence="11" id="KW-0573">Peptidoglycan synthesis</keyword>
<keyword evidence="10" id="KW-0133">Cell shape</keyword>
<dbReference type="GO" id="GO:0009002">
    <property type="term" value="F:serine-type D-Ala-D-Ala carboxypeptidase activity"/>
    <property type="evidence" value="ECO:0007669"/>
    <property type="project" value="UniProtKB-EC"/>
</dbReference>
<keyword evidence="9" id="KW-0378">Hydrolase</keyword>
<dbReference type="InterPro" id="IPR012338">
    <property type="entry name" value="Beta-lactam/transpept-like"/>
</dbReference>
<evidence type="ECO:0000313" key="20">
    <source>
        <dbReference type="EMBL" id="OGM08048.1"/>
    </source>
</evidence>
<dbReference type="GO" id="GO:0071555">
    <property type="term" value="P:cell wall organization"/>
    <property type="evidence" value="ECO:0007669"/>
    <property type="project" value="UniProtKB-KW"/>
</dbReference>
<keyword evidence="7" id="KW-0328">Glycosyltransferase</keyword>
<dbReference type="GO" id="GO:0030288">
    <property type="term" value="C:outer membrane-bounded periplasmic space"/>
    <property type="evidence" value="ECO:0007669"/>
    <property type="project" value="TreeGrafter"/>
</dbReference>
<organism evidence="20 21">
    <name type="scientific">Candidatus Woesebacteria bacterium RBG_13_36_22</name>
    <dbReference type="NCBI Taxonomy" id="1802478"/>
    <lineage>
        <taxon>Bacteria</taxon>
        <taxon>Candidatus Woeseibacteriota</taxon>
    </lineage>
</organism>
<evidence type="ECO:0000256" key="10">
    <source>
        <dbReference type="ARBA" id="ARBA00022960"/>
    </source>
</evidence>
<evidence type="ECO:0000256" key="8">
    <source>
        <dbReference type="ARBA" id="ARBA00022679"/>
    </source>
</evidence>
<accession>A0A1F7X105</accession>
<comment type="subcellular location">
    <subcellularLocation>
        <location evidence="1">Cell membrane</location>
    </subcellularLocation>
</comment>
<dbReference type="Pfam" id="PF00912">
    <property type="entry name" value="Transgly"/>
    <property type="match status" value="1"/>
</dbReference>
<evidence type="ECO:0000256" key="4">
    <source>
        <dbReference type="ARBA" id="ARBA00022475"/>
    </source>
</evidence>
<dbReference type="GO" id="GO:0005886">
    <property type="term" value="C:plasma membrane"/>
    <property type="evidence" value="ECO:0007669"/>
    <property type="project" value="UniProtKB-SubCell"/>
</dbReference>
<comment type="caution">
    <text evidence="20">The sequence shown here is derived from an EMBL/GenBank/DDBJ whole genome shotgun (WGS) entry which is preliminary data.</text>
</comment>
<dbReference type="AlphaFoldDB" id="A0A1F7X105"/>
<dbReference type="GO" id="GO:0008658">
    <property type="term" value="F:penicillin binding"/>
    <property type="evidence" value="ECO:0007669"/>
    <property type="project" value="InterPro"/>
</dbReference>
<dbReference type="InterPro" id="IPR050396">
    <property type="entry name" value="Glycosyltr_51/Transpeptidase"/>
</dbReference>
<keyword evidence="13" id="KW-0511">Multifunctional enzyme</keyword>
<dbReference type="Gene3D" id="1.10.3810.10">
    <property type="entry name" value="Biosynthetic peptidoglycan transglycosylase-like"/>
    <property type="match status" value="1"/>
</dbReference>
<dbReference type="Gene3D" id="3.40.710.10">
    <property type="entry name" value="DD-peptidase/beta-lactamase superfamily"/>
    <property type="match status" value="1"/>
</dbReference>
<dbReference type="GO" id="GO:0006508">
    <property type="term" value="P:proteolysis"/>
    <property type="evidence" value="ECO:0007669"/>
    <property type="project" value="UniProtKB-KW"/>
</dbReference>
<evidence type="ECO:0000256" key="12">
    <source>
        <dbReference type="ARBA" id="ARBA00023136"/>
    </source>
</evidence>
<proteinExistence type="inferred from homology"/>
<evidence type="ECO:0000256" key="16">
    <source>
        <dbReference type="ARBA" id="ARBA00049902"/>
    </source>
</evidence>
<keyword evidence="14" id="KW-0961">Cell wall biogenesis/degradation</keyword>
<dbReference type="GO" id="GO:0008360">
    <property type="term" value="P:regulation of cell shape"/>
    <property type="evidence" value="ECO:0007669"/>
    <property type="project" value="UniProtKB-KW"/>
</dbReference>
<feature type="transmembrane region" description="Helical" evidence="17">
    <location>
        <begin position="28"/>
        <end position="53"/>
    </location>
</feature>
<protein>
    <submittedName>
        <fullName evidence="20">Uncharacterized protein</fullName>
    </submittedName>
</protein>
<keyword evidence="8" id="KW-0808">Transferase</keyword>
<keyword evidence="4" id="KW-1003">Cell membrane</keyword>
<evidence type="ECO:0000256" key="15">
    <source>
        <dbReference type="ARBA" id="ARBA00034000"/>
    </source>
</evidence>
<comment type="catalytic activity">
    <reaction evidence="16">
        <text>[GlcNAc-(1-&gt;4)-Mur2Ac(oyl-L-Ala-gamma-D-Glu-L-Lys-D-Ala-D-Ala)](n)-di-trans,octa-cis-undecaprenyl diphosphate + beta-D-GlcNAc-(1-&gt;4)-Mur2Ac(oyl-L-Ala-gamma-D-Glu-L-Lys-D-Ala-D-Ala)-di-trans,octa-cis-undecaprenyl diphosphate = [GlcNAc-(1-&gt;4)-Mur2Ac(oyl-L-Ala-gamma-D-Glu-L-Lys-D-Ala-D-Ala)](n+1)-di-trans,octa-cis-undecaprenyl diphosphate + di-trans,octa-cis-undecaprenyl diphosphate + H(+)</text>
        <dbReference type="Rhea" id="RHEA:23708"/>
        <dbReference type="Rhea" id="RHEA-COMP:9602"/>
        <dbReference type="Rhea" id="RHEA-COMP:9603"/>
        <dbReference type="ChEBI" id="CHEBI:15378"/>
        <dbReference type="ChEBI" id="CHEBI:58405"/>
        <dbReference type="ChEBI" id="CHEBI:60033"/>
        <dbReference type="ChEBI" id="CHEBI:78435"/>
        <dbReference type="EC" id="2.4.99.28"/>
    </reaction>
</comment>
<dbReference type="Pfam" id="PF00905">
    <property type="entry name" value="Transpeptidase"/>
    <property type="match status" value="1"/>
</dbReference>
<dbReference type="InterPro" id="IPR001264">
    <property type="entry name" value="Glyco_trans_51"/>
</dbReference>
<dbReference type="SUPFAM" id="SSF56601">
    <property type="entry name" value="beta-lactamase/transpeptidase-like"/>
    <property type="match status" value="1"/>
</dbReference>
<evidence type="ECO:0000256" key="9">
    <source>
        <dbReference type="ARBA" id="ARBA00022801"/>
    </source>
</evidence>
<dbReference type="Proteomes" id="UP000176939">
    <property type="component" value="Unassembled WGS sequence"/>
</dbReference>
<comment type="catalytic activity">
    <reaction evidence="15">
        <text>Preferential cleavage: (Ac)2-L-Lys-D-Ala-|-D-Ala. Also transpeptidation of peptidyl-alanyl moieties that are N-acyl substituents of D-alanine.</text>
        <dbReference type="EC" id="3.4.16.4"/>
    </reaction>
</comment>
<comment type="similarity">
    <text evidence="2">In the C-terminal section; belongs to the transpeptidase family.</text>
</comment>
<keyword evidence="12 17" id="KW-0472">Membrane</keyword>
<comment type="similarity">
    <text evidence="3">In the N-terminal section; belongs to the glycosyltransferase 51 family.</text>
</comment>
<feature type="domain" description="Glycosyl transferase family 51" evidence="19">
    <location>
        <begin position="167"/>
        <end position="339"/>
    </location>
</feature>
<evidence type="ECO:0000259" key="18">
    <source>
        <dbReference type="Pfam" id="PF00905"/>
    </source>
</evidence>
<dbReference type="InterPro" id="IPR001460">
    <property type="entry name" value="PCN-bd_Tpept"/>
</dbReference>
<evidence type="ECO:0000256" key="7">
    <source>
        <dbReference type="ARBA" id="ARBA00022676"/>
    </source>
</evidence>
<feature type="transmembrane region" description="Helical" evidence="17">
    <location>
        <begin position="118"/>
        <end position="137"/>
    </location>
</feature>
<keyword evidence="5" id="KW-0121">Carboxypeptidase</keyword>
<keyword evidence="17" id="KW-1133">Transmembrane helix</keyword>
<dbReference type="PANTHER" id="PTHR32282">
    <property type="entry name" value="BINDING PROTEIN TRANSPEPTIDASE, PUTATIVE-RELATED"/>
    <property type="match status" value="1"/>
</dbReference>
<evidence type="ECO:0000256" key="11">
    <source>
        <dbReference type="ARBA" id="ARBA00022984"/>
    </source>
</evidence>
<gene>
    <name evidence="20" type="ORF">A2Z67_05430</name>
</gene>
<dbReference type="GO" id="GO:0008955">
    <property type="term" value="F:peptidoglycan glycosyltransferase activity"/>
    <property type="evidence" value="ECO:0007669"/>
    <property type="project" value="UniProtKB-EC"/>
</dbReference>
<dbReference type="SUPFAM" id="SSF53955">
    <property type="entry name" value="Lysozyme-like"/>
    <property type="match status" value="1"/>
</dbReference>
<dbReference type="EMBL" id="MGFQ01000058">
    <property type="protein sequence ID" value="OGM08048.1"/>
    <property type="molecule type" value="Genomic_DNA"/>
</dbReference>
<evidence type="ECO:0000256" key="14">
    <source>
        <dbReference type="ARBA" id="ARBA00023316"/>
    </source>
</evidence>
<name>A0A1F7X105_9BACT</name>
<evidence type="ECO:0000256" key="13">
    <source>
        <dbReference type="ARBA" id="ARBA00023268"/>
    </source>
</evidence>
<keyword evidence="17" id="KW-0812">Transmembrane</keyword>
<dbReference type="PANTHER" id="PTHR32282:SF11">
    <property type="entry name" value="PENICILLIN-BINDING PROTEIN 1B"/>
    <property type="match status" value="1"/>
</dbReference>
<evidence type="ECO:0000256" key="17">
    <source>
        <dbReference type="SAM" id="Phobius"/>
    </source>
</evidence>